<evidence type="ECO:0000256" key="8">
    <source>
        <dbReference type="ARBA" id="ARBA00022989"/>
    </source>
</evidence>
<protein>
    <submittedName>
        <fullName evidence="14">Unannotated protein</fullName>
    </submittedName>
</protein>
<name>A0A6J7GLK1_9ZZZZ</name>
<evidence type="ECO:0000256" key="7">
    <source>
        <dbReference type="ARBA" id="ARBA00022958"/>
    </source>
</evidence>
<evidence type="ECO:0000256" key="4">
    <source>
        <dbReference type="ARBA" id="ARBA00022538"/>
    </source>
</evidence>
<evidence type="ECO:0000256" key="3">
    <source>
        <dbReference type="ARBA" id="ARBA00022448"/>
    </source>
</evidence>
<keyword evidence="5 13" id="KW-0812">Transmembrane</keyword>
<proteinExistence type="inferred from homology"/>
<dbReference type="GO" id="GO:0005267">
    <property type="term" value="F:potassium channel activity"/>
    <property type="evidence" value="ECO:0007669"/>
    <property type="project" value="UniProtKB-KW"/>
</dbReference>
<evidence type="ECO:0000256" key="1">
    <source>
        <dbReference type="ARBA" id="ARBA00004141"/>
    </source>
</evidence>
<gene>
    <name evidence="14" type="ORF">UFOPK3516_01360</name>
</gene>
<dbReference type="PANTHER" id="PTHR31462:SF5">
    <property type="entry name" value="ENDOSOMAL_LYSOSOMAL PROTON CHANNEL TMEM175"/>
    <property type="match status" value="1"/>
</dbReference>
<evidence type="ECO:0000256" key="11">
    <source>
        <dbReference type="ARBA" id="ARBA00023303"/>
    </source>
</evidence>
<reference evidence="14" key="1">
    <citation type="submission" date="2020-05" db="EMBL/GenBank/DDBJ databases">
        <authorList>
            <person name="Chiriac C."/>
            <person name="Salcher M."/>
            <person name="Ghai R."/>
            <person name="Kavagutti S V."/>
        </authorList>
    </citation>
    <scope>NUCLEOTIDE SEQUENCE</scope>
</reference>
<keyword evidence="4" id="KW-0633">Potassium transport</keyword>
<keyword evidence="6" id="KW-0631">Potassium channel</keyword>
<dbReference type="PANTHER" id="PTHR31462">
    <property type="entry name" value="ENDOSOMAL/LYSOSOMAL POTASSIUM CHANNEL TMEM175"/>
    <property type="match status" value="1"/>
</dbReference>
<organism evidence="14">
    <name type="scientific">freshwater metagenome</name>
    <dbReference type="NCBI Taxonomy" id="449393"/>
    <lineage>
        <taxon>unclassified sequences</taxon>
        <taxon>metagenomes</taxon>
        <taxon>ecological metagenomes</taxon>
    </lineage>
</organism>
<evidence type="ECO:0000256" key="2">
    <source>
        <dbReference type="ARBA" id="ARBA00006920"/>
    </source>
</evidence>
<feature type="transmembrane region" description="Helical" evidence="13">
    <location>
        <begin position="111"/>
        <end position="136"/>
    </location>
</feature>
<accession>A0A6J7GLK1</accession>
<comment type="similarity">
    <text evidence="2">Belongs to the TMEM175 family.</text>
</comment>
<comment type="subcellular location">
    <subcellularLocation>
        <location evidence="1">Membrane</location>
        <topology evidence="1">Multi-pass membrane protein</topology>
    </subcellularLocation>
</comment>
<dbReference type="GO" id="GO:0015252">
    <property type="term" value="F:proton channel activity"/>
    <property type="evidence" value="ECO:0007669"/>
    <property type="project" value="InterPro"/>
</dbReference>
<keyword evidence="8 13" id="KW-1133">Transmembrane helix</keyword>
<feature type="transmembrane region" description="Helical" evidence="13">
    <location>
        <begin position="79"/>
        <end position="99"/>
    </location>
</feature>
<dbReference type="EMBL" id="CAFBMB010000141">
    <property type="protein sequence ID" value="CAB4908852.1"/>
    <property type="molecule type" value="Genomic_DNA"/>
</dbReference>
<dbReference type="Pfam" id="PF06736">
    <property type="entry name" value="TMEM175"/>
    <property type="match status" value="1"/>
</dbReference>
<feature type="transmembrane region" description="Helical" evidence="13">
    <location>
        <begin position="12"/>
        <end position="29"/>
    </location>
</feature>
<keyword evidence="10 13" id="KW-0472">Membrane</keyword>
<keyword evidence="9" id="KW-0406">Ion transport</keyword>
<evidence type="ECO:0000256" key="6">
    <source>
        <dbReference type="ARBA" id="ARBA00022826"/>
    </source>
</evidence>
<evidence type="ECO:0000256" key="9">
    <source>
        <dbReference type="ARBA" id="ARBA00023065"/>
    </source>
</evidence>
<dbReference type="InterPro" id="IPR010617">
    <property type="entry name" value="TMEM175-like"/>
</dbReference>
<evidence type="ECO:0000313" key="14">
    <source>
        <dbReference type="EMBL" id="CAB4908852.1"/>
    </source>
</evidence>
<comment type="catalytic activity">
    <reaction evidence="12">
        <text>K(+)(in) = K(+)(out)</text>
        <dbReference type="Rhea" id="RHEA:29463"/>
        <dbReference type="ChEBI" id="CHEBI:29103"/>
    </reaction>
</comment>
<evidence type="ECO:0000256" key="5">
    <source>
        <dbReference type="ARBA" id="ARBA00022692"/>
    </source>
</evidence>
<evidence type="ECO:0000256" key="10">
    <source>
        <dbReference type="ARBA" id="ARBA00023136"/>
    </source>
</evidence>
<evidence type="ECO:0000256" key="12">
    <source>
        <dbReference type="ARBA" id="ARBA00034430"/>
    </source>
</evidence>
<dbReference type="AlphaFoldDB" id="A0A6J7GLK1"/>
<keyword evidence="7" id="KW-0630">Potassium</keyword>
<keyword evidence="11" id="KW-0407">Ion channel</keyword>
<keyword evidence="3" id="KW-0813">Transport</keyword>
<sequence length="204" mass="22494">MARERGFDRVVNYSDAVVAIAATLLILPLVDKASNMGSTPMPQFLQESLLSFVVFILSFAVIGRFWLAHHRFFQHLRGFSPGIMFFNLLWLLGIVFLPFPTELIVSGRSVTSLAAAVYIGTMLFISLSSLGLTIVARRNHAIVDDVEGVRKALVLSTLTSSVIAAALLVSLVWPVVGLWSLFLLLLTPVTRKLIDRISARRQAI</sequence>
<dbReference type="GO" id="GO:0016020">
    <property type="term" value="C:membrane"/>
    <property type="evidence" value="ECO:0007669"/>
    <property type="project" value="UniProtKB-SubCell"/>
</dbReference>
<evidence type="ECO:0000256" key="13">
    <source>
        <dbReference type="SAM" id="Phobius"/>
    </source>
</evidence>
<feature type="transmembrane region" description="Helical" evidence="13">
    <location>
        <begin position="49"/>
        <end position="67"/>
    </location>
</feature>